<feature type="region of interest" description="Disordered" evidence="1">
    <location>
        <begin position="101"/>
        <end position="127"/>
    </location>
</feature>
<evidence type="ECO:0000313" key="2">
    <source>
        <dbReference type="EMBL" id="MER7181541.1"/>
    </source>
</evidence>
<organism evidence="2 3">
    <name type="scientific">Streptomyces hyaluromycini</name>
    <dbReference type="NCBI Taxonomy" id="1377993"/>
    <lineage>
        <taxon>Bacteria</taxon>
        <taxon>Bacillati</taxon>
        <taxon>Actinomycetota</taxon>
        <taxon>Actinomycetes</taxon>
        <taxon>Kitasatosporales</taxon>
        <taxon>Streptomycetaceae</taxon>
        <taxon>Streptomyces</taxon>
    </lineage>
</organism>
<dbReference type="EMBL" id="JBEPEK010000124">
    <property type="protein sequence ID" value="MER7181541.1"/>
    <property type="molecule type" value="Genomic_DNA"/>
</dbReference>
<feature type="compositionally biased region" description="Basic and acidic residues" evidence="1">
    <location>
        <begin position="102"/>
        <end position="116"/>
    </location>
</feature>
<sequence length="127" mass="14498">MASDEEWYVLVEANHGTSDTTWNLEEKRHVVGGRAAALSRAEEICRTWCPDGWKPEECGRTVFEVSESSWLVEVTKEWWYESDNRAYTRKEHFRVAAGRLVHAKETPPAHPPEKKAGAIRRAFGGGR</sequence>
<keyword evidence="3" id="KW-1185">Reference proteome</keyword>
<comment type="caution">
    <text evidence="2">The sequence shown here is derived from an EMBL/GenBank/DDBJ whole genome shotgun (WGS) entry which is preliminary data.</text>
</comment>
<protein>
    <submittedName>
        <fullName evidence="2">Uncharacterized protein</fullName>
    </submittedName>
</protein>
<evidence type="ECO:0000313" key="3">
    <source>
        <dbReference type="Proteomes" id="UP001474181"/>
    </source>
</evidence>
<gene>
    <name evidence="2" type="ORF">ABT404_18995</name>
</gene>
<accession>A0ABV1WXT7</accession>
<dbReference type="Proteomes" id="UP001474181">
    <property type="component" value="Unassembled WGS sequence"/>
</dbReference>
<proteinExistence type="predicted"/>
<reference evidence="2 3" key="1">
    <citation type="submission" date="2024-06" db="EMBL/GenBank/DDBJ databases">
        <title>The Natural Products Discovery Center: Release of the First 8490 Sequenced Strains for Exploring Actinobacteria Biosynthetic Diversity.</title>
        <authorList>
            <person name="Kalkreuter E."/>
            <person name="Kautsar S.A."/>
            <person name="Yang D."/>
            <person name="Bader C.D."/>
            <person name="Teijaro C.N."/>
            <person name="Fluegel L."/>
            <person name="Davis C.M."/>
            <person name="Simpson J.R."/>
            <person name="Lauterbach L."/>
            <person name="Steele A.D."/>
            <person name="Gui C."/>
            <person name="Meng S."/>
            <person name="Li G."/>
            <person name="Viehrig K."/>
            <person name="Ye F."/>
            <person name="Su P."/>
            <person name="Kiefer A.F."/>
            <person name="Nichols A."/>
            <person name="Cepeda A.J."/>
            <person name="Yan W."/>
            <person name="Fan B."/>
            <person name="Jiang Y."/>
            <person name="Adhikari A."/>
            <person name="Zheng C.-J."/>
            <person name="Schuster L."/>
            <person name="Cowan T.M."/>
            <person name="Smanski M.J."/>
            <person name="Chevrette M.G."/>
            <person name="De Carvalho L.P.S."/>
            <person name="Shen B."/>
        </authorList>
    </citation>
    <scope>NUCLEOTIDE SEQUENCE [LARGE SCALE GENOMIC DNA]</scope>
    <source>
        <strain evidence="2 3">NPDC000234</strain>
    </source>
</reference>
<evidence type="ECO:0000256" key="1">
    <source>
        <dbReference type="SAM" id="MobiDB-lite"/>
    </source>
</evidence>
<name>A0ABV1WXT7_9ACTN</name>
<dbReference type="RefSeq" id="WP_350782418.1">
    <property type="nucleotide sequence ID" value="NZ_JBEPEK010000124.1"/>
</dbReference>